<comment type="caution">
    <text evidence="1">The sequence shown here is derived from an EMBL/GenBank/DDBJ whole genome shotgun (WGS) entry which is preliminary data.</text>
</comment>
<dbReference type="RefSeq" id="WP_282198931.1">
    <property type="nucleotide sequence ID" value="NZ_BOQE01000001.1"/>
</dbReference>
<protein>
    <submittedName>
        <fullName evidence="1">Uncharacterized protein</fullName>
    </submittedName>
</protein>
<dbReference type="EMBL" id="BOQE01000001">
    <property type="protein sequence ID" value="GIM45756.1"/>
    <property type="molecule type" value="Genomic_DNA"/>
</dbReference>
<evidence type="ECO:0000313" key="1">
    <source>
        <dbReference type="EMBL" id="GIM45756.1"/>
    </source>
</evidence>
<proteinExistence type="predicted"/>
<evidence type="ECO:0000313" key="2">
    <source>
        <dbReference type="Proteomes" id="UP001057291"/>
    </source>
</evidence>
<gene>
    <name evidence="1" type="ORF">DNHGIG_13050</name>
</gene>
<keyword evidence="2" id="KW-1185">Reference proteome</keyword>
<dbReference type="SUPFAM" id="SSF55486">
    <property type="entry name" value="Metalloproteases ('zincins'), catalytic domain"/>
    <property type="match status" value="1"/>
</dbReference>
<organism evidence="1 2">
    <name type="scientific">Collibacillus ludicampi</name>
    <dbReference type="NCBI Taxonomy" id="2771369"/>
    <lineage>
        <taxon>Bacteria</taxon>
        <taxon>Bacillati</taxon>
        <taxon>Bacillota</taxon>
        <taxon>Bacilli</taxon>
        <taxon>Bacillales</taxon>
        <taxon>Alicyclobacillaceae</taxon>
        <taxon>Collibacillus</taxon>
    </lineage>
</organism>
<dbReference type="Proteomes" id="UP001057291">
    <property type="component" value="Unassembled WGS sequence"/>
</dbReference>
<sequence length="501" mass="59128">MGDLQHIFSRLEHSIRSMCRKFYYASAGKKEKTNEDHREESEDLFTFMNVETMRNALSSSESKEEDRRPLLYVYRYLFFQTIESMLRDSTQAIEQLENKLEVAWEGRSVPLSRARSLIWTETEDEKRHELCQRVNAMETVLHPLREERFLRLQEQAKQQGFPHYRALYEKLSGIQLTALEEQMKDFLAKTDALYQKAFATYIPKGTDGKGVERHHLYPVLSGRKYDLYFREIELLPTLEDTLYGLGINILQQASIVMDVEKRVNKSSCCCSPLLIPKEIYLVIYPKGGLSQYCEILHEAGRAEYFAHIREDLPWMYKLLGDPSLPHAYGYVLQDLITNKDWTEHHLDMDEAVRTEFYEYSLFRKLYRWRKYAGMFLYELDLYAAQSLEGMAERYVQMMSRATGAVYTKETYLEDILHPFASARLLRSWMFASQLCSRLQTQYGNRWFRDQQAGRELKQMWSFGATYTIEEWCEKLNIPLDTSNFLKDIQDVWGSANEHPSV</sequence>
<name>A0AAV4LD76_9BACL</name>
<accession>A0AAV4LD76</accession>
<reference evidence="1" key="1">
    <citation type="journal article" date="2023" name="Int. J. Syst. Evol. Microbiol.">
        <title>Collibacillus ludicampi gen. nov., sp. nov., a new soil bacterium of the family Alicyclobacillaceae.</title>
        <authorList>
            <person name="Jojima T."/>
            <person name="Ioku Y."/>
            <person name="Fukuta Y."/>
            <person name="Shirasaka N."/>
            <person name="Matsumura Y."/>
            <person name="Mori M."/>
        </authorList>
    </citation>
    <scope>NUCLEOTIDE SEQUENCE</scope>
    <source>
        <strain evidence="1">TP075</strain>
    </source>
</reference>
<dbReference type="AlphaFoldDB" id="A0AAV4LD76"/>